<reference evidence="2" key="2">
    <citation type="journal article" date="2015" name="Data Brief">
        <title>Shoot transcriptome of the giant reed, Arundo donax.</title>
        <authorList>
            <person name="Barrero R.A."/>
            <person name="Guerrero F.D."/>
            <person name="Moolhuijzen P."/>
            <person name="Goolsby J.A."/>
            <person name="Tidwell J."/>
            <person name="Bellgard S.E."/>
            <person name="Bellgard M.I."/>
        </authorList>
    </citation>
    <scope>NUCLEOTIDE SEQUENCE</scope>
    <source>
        <tissue evidence="2">Shoot tissue taken approximately 20 cm above the soil surface</tissue>
    </source>
</reference>
<evidence type="ECO:0000256" key="1">
    <source>
        <dbReference type="SAM" id="MobiDB-lite"/>
    </source>
</evidence>
<reference evidence="2" key="1">
    <citation type="submission" date="2014-09" db="EMBL/GenBank/DDBJ databases">
        <authorList>
            <person name="Magalhaes I.L.F."/>
            <person name="Oliveira U."/>
            <person name="Santos F.R."/>
            <person name="Vidigal T.H.D.A."/>
            <person name="Brescovit A.D."/>
            <person name="Santos A.J."/>
        </authorList>
    </citation>
    <scope>NUCLEOTIDE SEQUENCE</scope>
    <source>
        <tissue evidence="2">Shoot tissue taken approximately 20 cm above the soil surface</tissue>
    </source>
</reference>
<evidence type="ECO:0000313" key="2">
    <source>
        <dbReference type="EMBL" id="JAE31153.1"/>
    </source>
</evidence>
<dbReference type="AlphaFoldDB" id="A0A0A9HE39"/>
<feature type="region of interest" description="Disordered" evidence="1">
    <location>
        <begin position="1"/>
        <end position="39"/>
    </location>
</feature>
<name>A0A0A9HE39_ARUDO</name>
<dbReference type="EMBL" id="GBRH01166743">
    <property type="protein sequence ID" value="JAE31153.1"/>
    <property type="molecule type" value="Transcribed_RNA"/>
</dbReference>
<accession>A0A0A9HE39</accession>
<proteinExistence type="predicted"/>
<sequence length="150" mass="16802">MVDTKRDAYPNNNAANNLLNLNKIPNPDNQHAPPPPSPLIDANQVMAMFQGLVQTITNLQQSQVQQVPPAQQQQSRLRAFLGTQPPTFSQATEPMEADDWLRTIESKLQLIQCTGRERVLFASHQLSGPAQEWWIAYTAASEDPESITWP</sequence>
<evidence type="ECO:0008006" key="3">
    <source>
        <dbReference type="Google" id="ProtNLM"/>
    </source>
</evidence>
<organism evidence="2">
    <name type="scientific">Arundo donax</name>
    <name type="common">Giant reed</name>
    <name type="synonym">Donax arundinaceus</name>
    <dbReference type="NCBI Taxonomy" id="35708"/>
    <lineage>
        <taxon>Eukaryota</taxon>
        <taxon>Viridiplantae</taxon>
        <taxon>Streptophyta</taxon>
        <taxon>Embryophyta</taxon>
        <taxon>Tracheophyta</taxon>
        <taxon>Spermatophyta</taxon>
        <taxon>Magnoliopsida</taxon>
        <taxon>Liliopsida</taxon>
        <taxon>Poales</taxon>
        <taxon>Poaceae</taxon>
        <taxon>PACMAD clade</taxon>
        <taxon>Arundinoideae</taxon>
        <taxon>Arundineae</taxon>
        <taxon>Arundo</taxon>
    </lineage>
</organism>
<feature type="compositionally biased region" description="Low complexity" evidence="1">
    <location>
        <begin position="9"/>
        <end position="31"/>
    </location>
</feature>
<protein>
    <recommendedName>
        <fullName evidence="3">Retrotransposon gag domain-containing protein</fullName>
    </recommendedName>
</protein>